<evidence type="ECO:0000313" key="3">
    <source>
        <dbReference type="EMBL" id="CAB4314763.1"/>
    </source>
</evidence>
<dbReference type="Gene3D" id="3.30.450.40">
    <property type="match status" value="1"/>
</dbReference>
<dbReference type="SUPFAM" id="SSF55781">
    <property type="entry name" value="GAF domain-like"/>
    <property type="match status" value="1"/>
</dbReference>
<evidence type="ECO:0000313" key="4">
    <source>
        <dbReference type="Proteomes" id="UP000507245"/>
    </source>
</evidence>
<feature type="domain" description="Phytochrome chromophore attachment site" evidence="2">
    <location>
        <begin position="1"/>
        <end position="118"/>
    </location>
</feature>
<reference evidence="4" key="1">
    <citation type="journal article" date="2020" name="Genome Biol.">
        <title>Gamete binning: chromosome-level and haplotype-resolved genome assembly enabled by high-throughput single-cell sequencing of gamete genomes.</title>
        <authorList>
            <person name="Campoy J.A."/>
            <person name="Sun H."/>
            <person name="Goel M."/>
            <person name="Jiao W.-B."/>
            <person name="Folz-Donahue K."/>
            <person name="Wang N."/>
            <person name="Rubio M."/>
            <person name="Liu C."/>
            <person name="Kukat C."/>
            <person name="Ruiz D."/>
            <person name="Huettel B."/>
            <person name="Schneeberger K."/>
        </authorList>
    </citation>
    <scope>NUCLEOTIDE SEQUENCE [LARGE SCALE GENOMIC DNA]</scope>
    <source>
        <strain evidence="4">cv. Rojo Pasion</strain>
    </source>
</reference>
<name>A0A6J5XQU2_PRUAR</name>
<proteinExistence type="inferred from homology"/>
<dbReference type="InterPro" id="IPR029016">
    <property type="entry name" value="GAF-like_dom_sf"/>
</dbReference>
<accession>A0A6J5XQU2</accession>
<evidence type="ECO:0000259" key="2">
    <source>
        <dbReference type="PROSITE" id="PS50046"/>
    </source>
</evidence>
<dbReference type="PROSITE" id="PS50046">
    <property type="entry name" value="PHYTOCHROME_2"/>
    <property type="match status" value="1"/>
</dbReference>
<dbReference type="InterPro" id="IPR016132">
    <property type="entry name" value="Phyto_chromo_attachment"/>
</dbReference>
<dbReference type="AlphaFoldDB" id="A0A6J5XQU2"/>
<evidence type="ECO:0000256" key="1">
    <source>
        <dbReference type="ARBA" id="ARBA00008235"/>
    </source>
</evidence>
<dbReference type="Proteomes" id="UP000507245">
    <property type="component" value="Unassembled WGS sequence"/>
</dbReference>
<sequence>MERLCGTMVQEVFELTGYDRVMMAYKFHDDDDDHGEVVYEITKPGLESHIWVCIYEEARGSGGNSFLRTPICGSISAIKVISMAGEKKRAYNRNVKELSLIQSVSTDNSSVNELSSCHCAAGFASVDFIIWNLITETKGCANSMRWMESSSFLLSWMKSFIFIGSGCLMVKGRYSPGICICNSMGVRCIPYALSHKDFNLGYMGSTTSSLHLVGLQLGVKIELYMPGVEKWSPSKLLGEHVGGSVVRSICYVSKISIVPSDVTNIPDMRNGQNAAMENIETPV</sequence>
<comment type="similarity">
    <text evidence="1">Belongs to the phytochrome family.</text>
</comment>
<gene>
    <name evidence="3" type="ORF">ORAREDHAP_LOCUS39262</name>
</gene>
<dbReference type="OrthoDB" id="5594999at2759"/>
<keyword evidence="4" id="KW-1185">Reference proteome</keyword>
<protein>
    <recommendedName>
        <fullName evidence="2">Phytochrome chromophore attachment site domain-containing protein</fullName>
    </recommendedName>
</protein>
<organism evidence="3 4">
    <name type="scientific">Prunus armeniaca</name>
    <name type="common">Apricot</name>
    <name type="synonym">Armeniaca vulgaris</name>
    <dbReference type="NCBI Taxonomy" id="36596"/>
    <lineage>
        <taxon>Eukaryota</taxon>
        <taxon>Viridiplantae</taxon>
        <taxon>Streptophyta</taxon>
        <taxon>Embryophyta</taxon>
        <taxon>Tracheophyta</taxon>
        <taxon>Spermatophyta</taxon>
        <taxon>Magnoliopsida</taxon>
        <taxon>eudicotyledons</taxon>
        <taxon>Gunneridae</taxon>
        <taxon>Pentapetalae</taxon>
        <taxon>rosids</taxon>
        <taxon>fabids</taxon>
        <taxon>Rosales</taxon>
        <taxon>Rosaceae</taxon>
        <taxon>Amygdaloideae</taxon>
        <taxon>Amygdaleae</taxon>
        <taxon>Prunus</taxon>
    </lineage>
</organism>
<dbReference type="EMBL" id="CAEKKB010000006">
    <property type="protein sequence ID" value="CAB4314763.1"/>
    <property type="molecule type" value="Genomic_DNA"/>
</dbReference>